<dbReference type="KEGG" id="lmes:AB8B23_10265"/>
<dbReference type="EMBL" id="CP165646">
    <property type="protein sequence ID" value="XDU64303.1"/>
    <property type="molecule type" value="Genomic_DNA"/>
</dbReference>
<protein>
    <submittedName>
        <fullName evidence="1">Uncharacterized protein</fullName>
    </submittedName>
</protein>
<organism evidence="1">
    <name type="scientific">Leptotrichia mesophila</name>
    <dbReference type="NCBI Taxonomy" id="3239303"/>
    <lineage>
        <taxon>Bacteria</taxon>
        <taxon>Fusobacteriati</taxon>
        <taxon>Fusobacteriota</taxon>
        <taxon>Fusobacteriia</taxon>
        <taxon>Fusobacteriales</taxon>
        <taxon>Leptotrichiaceae</taxon>
        <taxon>Leptotrichia</taxon>
    </lineage>
</organism>
<gene>
    <name evidence="1" type="ORF">AB8B23_10265</name>
</gene>
<dbReference type="AlphaFoldDB" id="A0AB39VB67"/>
<name>A0AB39VB67_9FUSO</name>
<accession>A0AB39VB67</accession>
<proteinExistence type="predicted"/>
<dbReference type="RefSeq" id="WP_369712658.1">
    <property type="nucleotide sequence ID" value="NZ_CP165646.1"/>
</dbReference>
<evidence type="ECO:0000313" key="1">
    <source>
        <dbReference type="EMBL" id="XDU64303.1"/>
    </source>
</evidence>
<sequence length="156" mass="18332">MKKEKVVLVCNTYHVYGTRYDTNHVLIEPEIINSILLSFLCRYCGRQVSCHKVGELDNKGCEDKIIQFRYKIQGIQEILETDSKESKQCIQSFKEERLKKLKNLSAIFSRAYDLRTKFFSIFEIKDVAIFSNELRKLIGELKKLEIKECIKLVETL</sequence>
<reference evidence="1" key="1">
    <citation type="submission" date="2024-07" db="EMBL/GenBank/DDBJ databases">
        <authorList>
            <person name="Li X.-J."/>
            <person name="Wang X."/>
        </authorList>
    </citation>
    <scope>NUCLEOTIDE SEQUENCE</scope>
    <source>
        <strain evidence="1">HSP-342</strain>
    </source>
</reference>